<dbReference type="OrthoDB" id="2544694at2759"/>
<dbReference type="InterPro" id="IPR020915">
    <property type="entry name" value="UPF0311"/>
</dbReference>
<dbReference type="PANTHER" id="PTHR37315:SF1">
    <property type="entry name" value="UPF0311 PROTEIN BLR7842"/>
    <property type="match status" value="1"/>
</dbReference>
<dbReference type="PANTHER" id="PTHR37315">
    <property type="entry name" value="UPF0311 PROTEIN BLR7842"/>
    <property type="match status" value="1"/>
</dbReference>
<dbReference type="Gene3D" id="2.40.160.20">
    <property type="match status" value="1"/>
</dbReference>
<dbReference type="EMBL" id="ML991839">
    <property type="protein sequence ID" value="KAF2230551.1"/>
    <property type="molecule type" value="Genomic_DNA"/>
</dbReference>
<evidence type="ECO:0000313" key="2">
    <source>
        <dbReference type="Proteomes" id="UP000800092"/>
    </source>
</evidence>
<evidence type="ECO:0000313" key="1">
    <source>
        <dbReference type="EMBL" id="KAF2230551.1"/>
    </source>
</evidence>
<name>A0A6A6GY76_VIRVR</name>
<proteinExistence type="predicted"/>
<dbReference type="Pfam" id="PF11578">
    <property type="entry name" value="DUF3237"/>
    <property type="match status" value="1"/>
</dbReference>
<sequence>MADASTPPPPALTYLCNINLEAAPPVIVGATALGQRRVVTITGGTFAGPKLNGKVNGGTIWSVTSESGVSNVDAVYTMQTDDGASIMVTEKAHVPNVLLTFETASTEYAWLNKITAYASGAPSKGKSTLITWQVGV</sequence>
<gene>
    <name evidence="1" type="ORF">EV356DRAFT_570233</name>
</gene>
<dbReference type="Proteomes" id="UP000800092">
    <property type="component" value="Unassembled WGS sequence"/>
</dbReference>
<organism evidence="1 2">
    <name type="scientific">Viridothelium virens</name>
    <name type="common">Speckled blister lichen</name>
    <name type="synonym">Trypethelium virens</name>
    <dbReference type="NCBI Taxonomy" id="1048519"/>
    <lineage>
        <taxon>Eukaryota</taxon>
        <taxon>Fungi</taxon>
        <taxon>Dikarya</taxon>
        <taxon>Ascomycota</taxon>
        <taxon>Pezizomycotina</taxon>
        <taxon>Dothideomycetes</taxon>
        <taxon>Dothideomycetes incertae sedis</taxon>
        <taxon>Trypetheliales</taxon>
        <taxon>Trypetheliaceae</taxon>
        <taxon>Viridothelium</taxon>
    </lineage>
</organism>
<accession>A0A6A6GY76</accession>
<reference evidence="1" key="1">
    <citation type="journal article" date="2020" name="Stud. Mycol.">
        <title>101 Dothideomycetes genomes: a test case for predicting lifestyles and emergence of pathogens.</title>
        <authorList>
            <person name="Haridas S."/>
            <person name="Albert R."/>
            <person name="Binder M."/>
            <person name="Bloem J."/>
            <person name="Labutti K."/>
            <person name="Salamov A."/>
            <person name="Andreopoulos B."/>
            <person name="Baker S."/>
            <person name="Barry K."/>
            <person name="Bills G."/>
            <person name="Bluhm B."/>
            <person name="Cannon C."/>
            <person name="Castanera R."/>
            <person name="Culley D."/>
            <person name="Daum C."/>
            <person name="Ezra D."/>
            <person name="Gonzalez J."/>
            <person name="Henrissat B."/>
            <person name="Kuo A."/>
            <person name="Liang C."/>
            <person name="Lipzen A."/>
            <person name="Lutzoni F."/>
            <person name="Magnuson J."/>
            <person name="Mondo S."/>
            <person name="Nolan M."/>
            <person name="Ohm R."/>
            <person name="Pangilinan J."/>
            <person name="Park H.-J."/>
            <person name="Ramirez L."/>
            <person name="Alfaro M."/>
            <person name="Sun H."/>
            <person name="Tritt A."/>
            <person name="Yoshinaga Y."/>
            <person name="Zwiers L.-H."/>
            <person name="Turgeon B."/>
            <person name="Goodwin S."/>
            <person name="Spatafora J."/>
            <person name="Crous P."/>
            <person name="Grigoriev I."/>
        </authorList>
    </citation>
    <scope>NUCLEOTIDE SEQUENCE</scope>
    <source>
        <strain evidence="1">Tuck. ex Michener</strain>
    </source>
</reference>
<dbReference type="AlphaFoldDB" id="A0A6A6GY76"/>
<keyword evidence="2" id="KW-1185">Reference proteome</keyword>
<protein>
    <submittedName>
        <fullName evidence="1">Uncharacterized protein</fullName>
    </submittedName>
</protein>